<keyword evidence="2" id="KW-1185">Reference proteome</keyword>
<protein>
    <submittedName>
        <fullName evidence="1">Uncharacterized protein</fullName>
    </submittedName>
</protein>
<name>A0ACB7RV77_HYAAI</name>
<evidence type="ECO:0000313" key="2">
    <source>
        <dbReference type="Proteomes" id="UP000821845"/>
    </source>
</evidence>
<proteinExistence type="predicted"/>
<gene>
    <name evidence="1" type="ORF">HPB50_017439</name>
</gene>
<dbReference type="Proteomes" id="UP000821845">
    <property type="component" value="Chromosome 8"/>
</dbReference>
<comment type="caution">
    <text evidence="1">The sequence shown here is derived from an EMBL/GenBank/DDBJ whole genome shotgun (WGS) entry which is preliminary data.</text>
</comment>
<evidence type="ECO:0000313" key="1">
    <source>
        <dbReference type="EMBL" id="KAH6924429.1"/>
    </source>
</evidence>
<sequence length="744" mass="80911">MASPSKSNLQMVPSNAPSQQEPRRGASQMPFVMLQTTESPSHQPYPHSAANQQSTFTLATAQPLLEPTHQALPARSPPTSAVPMASWLGRQQSPLLVPGRAPTATHTRIMVPPSTGRVNNPQSQDPHSVTWPPDQHALRNLTAAEVLEQMIVQQLTAPANVGGNLGTLHHIPSTPPLMQRSMDSLEVPGNSQLERALLPPPSPEPQLSPTGQPVGGAPFCSTPQKQYTNSRSVPDSSSCPASPLKPSLNAHDQRLQQFPQHTPTGLCRQRYRRPVNQCSSIFPPEGDVAQPMSLPEEGSSRADGSGKERVKSAHTAGAQFGPPASLPTEATSRHIPSDKRVTEGTTVEHLKERKINVPASLPHISWHGKMEEAERPEHYSSHCVQHQASPKKPSKSDKSILDPQVDPNSSNASSSPLEGYTLSRRGETAPKSYVRAASEATRKFWLETNENVQASTVTLQGAREKSYYPRKSPQKIASNVRLNEIPQVQESKPNVSRILFDVSTPDRETDIAPVKRSRPTSEPTGDVDLCTLSNRQGVPESDVTGDEQRFMTAEGDETTGLGPYSAGAMILTQAEKSSSEAAQQEWLPAEAGLHSHGMNISGSATCDQRVQEHKGSTERYVKSYGEYMYSTRKLPADAQRGAEGGQNVQAPYRGDAEISSVVAPEHPVVSASVENSAVPQRTERRQTESDTSVSADSSTSQATDEPTADAECEVSTMLTTELRTGTRRRERKQRKPMFRGHYQQ</sequence>
<organism evidence="1 2">
    <name type="scientific">Hyalomma asiaticum</name>
    <name type="common">Tick</name>
    <dbReference type="NCBI Taxonomy" id="266040"/>
    <lineage>
        <taxon>Eukaryota</taxon>
        <taxon>Metazoa</taxon>
        <taxon>Ecdysozoa</taxon>
        <taxon>Arthropoda</taxon>
        <taxon>Chelicerata</taxon>
        <taxon>Arachnida</taxon>
        <taxon>Acari</taxon>
        <taxon>Parasitiformes</taxon>
        <taxon>Ixodida</taxon>
        <taxon>Ixodoidea</taxon>
        <taxon>Ixodidae</taxon>
        <taxon>Hyalomminae</taxon>
        <taxon>Hyalomma</taxon>
    </lineage>
</organism>
<accession>A0ACB7RV77</accession>
<dbReference type="EMBL" id="CM023488">
    <property type="protein sequence ID" value="KAH6924429.1"/>
    <property type="molecule type" value="Genomic_DNA"/>
</dbReference>
<reference evidence="1" key="1">
    <citation type="submission" date="2020-05" db="EMBL/GenBank/DDBJ databases">
        <title>Large-scale comparative analyses of tick genomes elucidate their genetic diversity and vector capacities.</title>
        <authorList>
            <person name="Jia N."/>
            <person name="Wang J."/>
            <person name="Shi W."/>
            <person name="Du L."/>
            <person name="Sun Y."/>
            <person name="Zhan W."/>
            <person name="Jiang J."/>
            <person name="Wang Q."/>
            <person name="Zhang B."/>
            <person name="Ji P."/>
            <person name="Sakyi L.B."/>
            <person name="Cui X."/>
            <person name="Yuan T."/>
            <person name="Jiang B."/>
            <person name="Yang W."/>
            <person name="Lam T.T.-Y."/>
            <person name="Chang Q."/>
            <person name="Ding S."/>
            <person name="Wang X."/>
            <person name="Zhu J."/>
            <person name="Ruan X."/>
            <person name="Zhao L."/>
            <person name="Wei J."/>
            <person name="Que T."/>
            <person name="Du C."/>
            <person name="Cheng J."/>
            <person name="Dai P."/>
            <person name="Han X."/>
            <person name="Huang E."/>
            <person name="Gao Y."/>
            <person name="Liu J."/>
            <person name="Shao H."/>
            <person name="Ye R."/>
            <person name="Li L."/>
            <person name="Wei W."/>
            <person name="Wang X."/>
            <person name="Wang C."/>
            <person name="Yang T."/>
            <person name="Huo Q."/>
            <person name="Li W."/>
            <person name="Guo W."/>
            <person name="Chen H."/>
            <person name="Zhou L."/>
            <person name="Ni X."/>
            <person name="Tian J."/>
            <person name="Zhou Y."/>
            <person name="Sheng Y."/>
            <person name="Liu T."/>
            <person name="Pan Y."/>
            <person name="Xia L."/>
            <person name="Li J."/>
            <person name="Zhao F."/>
            <person name="Cao W."/>
        </authorList>
    </citation>
    <scope>NUCLEOTIDE SEQUENCE</scope>
    <source>
        <strain evidence="1">Hyas-2018</strain>
    </source>
</reference>